<evidence type="ECO:0000259" key="10">
    <source>
        <dbReference type="PROSITE" id="PS50853"/>
    </source>
</evidence>
<dbReference type="InterPro" id="IPR051275">
    <property type="entry name" value="Cell_adhesion_signaling"/>
</dbReference>
<feature type="domain" description="Ig-like" evidence="9">
    <location>
        <begin position="500"/>
        <end position="603"/>
    </location>
</feature>
<dbReference type="InterPro" id="IPR007110">
    <property type="entry name" value="Ig-like_dom"/>
</dbReference>
<evidence type="ECO:0000259" key="9">
    <source>
        <dbReference type="PROSITE" id="PS50835"/>
    </source>
</evidence>
<dbReference type="PROSITE" id="PS00290">
    <property type="entry name" value="IG_MHC"/>
    <property type="match status" value="1"/>
</dbReference>
<feature type="domain" description="Ig-like" evidence="9">
    <location>
        <begin position="817"/>
        <end position="917"/>
    </location>
</feature>
<dbReference type="SUPFAM" id="SSF48726">
    <property type="entry name" value="Immunoglobulin"/>
    <property type="match status" value="9"/>
</dbReference>
<dbReference type="Pfam" id="PF07679">
    <property type="entry name" value="I-set"/>
    <property type="match status" value="1"/>
</dbReference>
<evidence type="ECO:0000256" key="5">
    <source>
        <dbReference type="ARBA" id="ARBA00023180"/>
    </source>
</evidence>
<dbReference type="GO" id="GO:0005886">
    <property type="term" value="C:plasma membrane"/>
    <property type="evidence" value="ECO:0007669"/>
    <property type="project" value="TreeGrafter"/>
</dbReference>
<dbReference type="SMART" id="SM00409">
    <property type="entry name" value="IG"/>
    <property type="match status" value="8"/>
</dbReference>
<dbReference type="InterPro" id="IPR013162">
    <property type="entry name" value="CD80_C2-set"/>
</dbReference>
<comment type="caution">
    <text evidence="11">The sequence shown here is derived from an EMBL/GenBank/DDBJ whole genome shotgun (WGS) entry which is preliminary data.</text>
</comment>
<dbReference type="Pfam" id="PF13927">
    <property type="entry name" value="Ig_3"/>
    <property type="match status" value="2"/>
</dbReference>
<evidence type="ECO:0000256" key="2">
    <source>
        <dbReference type="ARBA" id="ARBA00022737"/>
    </source>
</evidence>
<dbReference type="Proteomes" id="UP000285301">
    <property type="component" value="Unassembled WGS sequence"/>
</dbReference>
<dbReference type="SUPFAM" id="SSF49265">
    <property type="entry name" value="Fibronectin type III"/>
    <property type="match status" value="1"/>
</dbReference>
<evidence type="ECO:0000256" key="7">
    <source>
        <dbReference type="SAM" id="MobiDB-lite"/>
    </source>
</evidence>
<evidence type="ECO:0000256" key="3">
    <source>
        <dbReference type="ARBA" id="ARBA00023136"/>
    </source>
</evidence>
<evidence type="ECO:0000313" key="12">
    <source>
        <dbReference type="Proteomes" id="UP000285301"/>
    </source>
</evidence>
<evidence type="ECO:0000256" key="6">
    <source>
        <dbReference type="ARBA" id="ARBA00023319"/>
    </source>
</evidence>
<proteinExistence type="predicted"/>
<name>A0A443RA94_9ACAR</name>
<dbReference type="SMART" id="SM00408">
    <property type="entry name" value="IGc2"/>
    <property type="match status" value="6"/>
</dbReference>
<feature type="domain" description="Ig-like" evidence="9">
    <location>
        <begin position="189"/>
        <end position="277"/>
    </location>
</feature>
<dbReference type="InterPro" id="IPR036179">
    <property type="entry name" value="Ig-like_dom_sf"/>
</dbReference>
<organism evidence="11 12">
    <name type="scientific">Dinothrombium tinctorium</name>
    <dbReference type="NCBI Taxonomy" id="1965070"/>
    <lineage>
        <taxon>Eukaryota</taxon>
        <taxon>Metazoa</taxon>
        <taxon>Ecdysozoa</taxon>
        <taxon>Arthropoda</taxon>
        <taxon>Chelicerata</taxon>
        <taxon>Arachnida</taxon>
        <taxon>Acari</taxon>
        <taxon>Acariformes</taxon>
        <taxon>Trombidiformes</taxon>
        <taxon>Prostigmata</taxon>
        <taxon>Anystina</taxon>
        <taxon>Parasitengona</taxon>
        <taxon>Trombidioidea</taxon>
        <taxon>Trombidiidae</taxon>
        <taxon>Dinothrombium</taxon>
    </lineage>
</organism>
<feature type="domain" description="Fibronectin type-III" evidence="10">
    <location>
        <begin position="953"/>
        <end position="1051"/>
    </location>
</feature>
<feature type="domain" description="Ig-like" evidence="9">
    <location>
        <begin position="385"/>
        <end position="473"/>
    </location>
</feature>
<dbReference type="SMART" id="SM00060">
    <property type="entry name" value="FN3"/>
    <property type="match status" value="1"/>
</dbReference>
<feature type="domain" description="Ig-like" evidence="9">
    <location>
        <begin position="713"/>
        <end position="807"/>
    </location>
</feature>
<dbReference type="GO" id="GO:0030154">
    <property type="term" value="P:cell differentiation"/>
    <property type="evidence" value="ECO:0007669"/>
    <property type="project" value="UniProtKB-ARBA"/>
</dbReference>
<dbReference type="PROSITE" id="PS50835">
    <property type="entry name" value="IG_LIKE"/>
    <property type="match status" value="8"/>
</dbReference>
<dbReference type="PROSITE" id="PS50853">
    <property type="entry name" value="FN3"/>
    <property type="match status" value="1"/>
</dbReference>
<keyword evidence="3 8" id="KW-0472">Membrane</keyword>
<dbReference type="EMBL" id="NCKU01001400">
    <property type="protein sequence ID" value="RWS12191.1"/>
    <property type="molecule type" value="Genomic_DNA"/>
</dbReference>
<dbReference type="PANTHER" id="PTHR11640">
    <property type="entry name" value="NEPHRIN"/>
    <property type="match status" value="1"/>
</dbReference>
<dbReference type="Pfam" id="PF08205">
    <property type="entry name" value="C2-set_2"/>
    <property type="match status" value="4"/>
</dbReference>
<feature type="region of interest" description="Disordered" evidence="7">
    <location>
        <begin position="1275"/>
        <end position="1298"/>
    </location>
</feature>
<evidence type="ECO:0000256" key="4">
    <source>
        <dbReference type="ARBA" id="ARBA00023157"/>
    </source>
</evidence>
<keyword evidence="6" id="KW-0393">Immunoglobulin domain</keyword>
<dbReference type="GO" id="GO:0009653">
    <property type="term" value="P:anatomical structure morphogenesis"/>
    <property type="evidence" value="ECO:0007669"/>
    <property type="project" value="UniProtKB-ARBA"/>
</dbReference>
<keyword evidence="8" id="KW-0812">Transmembrane</keyword>
<feature type="domain" description="Ig-like" evidence="9">
    <location>
        <begin position="284"/>
        <end position="380"/>
    </location>
</feature>
<dbReference type="InterPro" id="IPR036116">
    <property type="entry name" value="FN3_sf"/>
</dbReference>
<reference evidence="11 12" key="1">
    <citation type="journal article" date="2018" name="Gigascience">
        <title>Genomes of trombidid mites reveal novel predicted allergens and laterally-transferred genes associated with secondary metabolism.</title>
        <authorList>
            <person name="Dong X."/>
            <person name="Chaisiri K."/>
            <person name="Xia D."/>
            <person name="Armstrong S.D."/>
            <person name="Fang Y."/>
            <person name="Donnelly M.J."/>
            <person name="Kadowaki T."/>
            <person name="McGarry J.W."/>
            <person name="Darby A.C."/>
            <person name="Makepeace B.L."/>
        </authorList>
    </citation>
    <scope>NUCLEOTIDE SEQUENCE [LARGE SCALE GENOMIC DNA]</scope>
    <source>
        <strain evidence="11">UoL-WK</strain>
    </source>
</reference>
<dbReference type="InterPro" id="IPR013783">
    <property type="entry name" value="Ig-like_fold"/>
</dbReference>
<dbReference type="GO" id="GO:0050839">
    <property type="term" value="F:cell adhesion molecule binding"/>
    <property type="evidence" value="ECO:0007669"/>
    <property type="project" value="TreeGrafter"/>
</dbReference>
<dbReference type="InterPro" id="IPR003598">
    <property type="entry name" value="Ig_sub2"/>
</dbReference>
<feature type="domain" description="Ig-like" evidence="9">
    <location>
        <begin position="608"/>
        <end position="703"/>
    </location>
</feature>
<keyword evidence="2" id="KW-0677">Repeat</keyword>
<evidence type="ECO:0000313" key="11">
    <source>
        <dbReference type="EMBL" id="RWS12191.1"/>
    </source>
</evidence>
<evidence type="ECO:0000256" key="8">
    <source>
        <dbReference type="SAM" id="Phobius"/>
    </source>
</evidence>
<dbReference type="InterPro" id="IPR003006">
    <property type="entry name" value="Ig/MHC_CS"/>
</dbReference>
<comment type="subcellular location">
    <subcellularLocation>
        <location evidence="1">Membrane</location>
        <topology evidence="1">Single-pass type I membrane protein</topology>
    </subcellularLocation>
</comment>
<accession>A0A443RA94</accession>
<dbReference type="InterPro" id="IPR013098">
    <property type="entry name" value="Ig_I-set"/>
</dbReference>
<feature type="transmembrane region" description="Helical" evidence="8">
    <location>
        <begin position="1077"/>
        <end position="1100"/>
    </location>
</feature>
<dbReference type="Pfam" id="PF00041">
    <property type="entry name" value="fn3"/>
    <property type="match status" value="1"/>
</dbReference>
<keyword evidence="5" id="KW-0325">Glycoprotein</keyword>
<dbReference type="PANTHER" id="PTHR11640:SF31">
    <property type="entry name" value="IRREGULAR CHIASM C-ROUGHEST PROTEIN-RELATED"/>
    <property type="match status" value="1"/>
</dbReference>
<protein>
    <submittedName>
        <fullName evidence="11">Nephrin-like protein</fullName>
    </submittedName>
</protein>
<sequence>MTGFQSSIPGYPRYAMIIDAEKGLYHLRIHNTQLDDEGEYQCQVGPAANQQPIRASSRLSVIVPVKSLTISGSKTSESSYYSTPKKPNLYAAEVKEGEKLVLICYASASKPPPRVKWFRKNTELLPEASRTYYNKTIVNNKYVLFTTESSIILYPKTDEQYSCEVQHPGLVKPLRATAFVNILTVPDRPVIDGFKEGDAVTVSESLTLTCTSKRGFPPPKVVWYRNGVEVDRSFIITNRNEVVNSHMFVVTVDDNQAVYKCSASNSLTPRPLEAAIRLNVLFLPTKVTISGPSEAKLLQTIAIKCTTRPSNPPPRISWFVDGNASSSGTIETKSDGGNAWIVISTLTLTITSKDPSVKTFTCQAESSALRDTVFATHKVTVIYPPNIPTLLGHNEGSPIPVGTLKKFKCTTLGGNPPPTLKWFREDREISGITSVTGSGVSSELVIRPEPEDNGVTYKCQASSAALTQPYEVSFTLIVHCKCIVRIFARHLFGKISTYPPEKATITIEPSVVKANETVKVECITSESNPASVIEWRKNGKNVINAHEEIRGKKKNENGLKNGEITRSWFTFTASAEDDGSVITCLARNPLIESSLTRDDLVLTVFFKPSFKDIETRLLLIEGENKVVNLSLKANPKVQRFRWRRVTGKAANGFEEQTEVLPSHSMRTNGSLLYIWSISRNDSGRYVVTASNEFGHSKTYLTIDVHYSASIVEPINVITSSAKRELLPQEGDPYIELHCRIDSNPSAKVQWRKEDKEQNIDWFRAKLREEKFPQRQTSILTVLNISRSDSGTYTCSAFNGIGTSAVVERVHLHVQYKPQIVNDALKVASEVDADFAKIGCSAKGYPNVLFVWSIDGKERRNGSKYKIINLDKHISDGGRFDLFQSELIISKVGESDFGKYRCRAYNHLGSDETDVELVRRSEYDLNRVRAANDELSACISRLKHKAKCRCVPDSPYALRLVNISHDWVQLEWQPGFDGGLEQSFRIRYRRVTREEKAEENHFEYHYASPASNQAVIRGLQPDTEYHFTVTGRNKLGESLMSREFLKVKTQPLPSGSSRSNSVYEEHRLGQSVTENTPFLIGCIVVVLLLFASSSAFIIVYCHRRKHNEPTGNGKGAVADTVSDQSPFLISSNTALQSMCNCEPTLPCVVLPEMREDDGHQFESTKCLYFEGKIVSSIFAINSCLHSQVRSMFLSDYKDCAAKLMPLIATLPSQPDILMNQIKDDSINHSICCEEQFKVVDGSDSSECHQQEHNDLAMLCRTPRVSIVGPEYVATSTTASHAGHSPLSTVPEEAEAEEVV</sequence>
<dbReference type="CDD" id="cd00063">
    <property type="entry name" value="FN3"/>
    <property type="match status" value="1"/>
</dbReference>
<dbReference type="Gene3D" id="2.60.40.10">
    <property type="entry name" value="Immunoglobulins"/>
    <property type="match status" value="10"/>
</dbReference>
<dbReference type="InterPro" id="IPR003599">
    <property type="entry name" value="Ig_sub"/>
</dbReference>
<evidence type="ECO:0000256" key="1">
    <source>
        <dbReference type="ARBA" id="ARBA00004479"/>
    </source>
</evidence>
<dbReference type="OrthoDB" id="6505091at2759"/>
<keyword evidence="8" id="KW-1133">Transmembrane helix</keyword>
<dbReference type="STRING" id="1965070.A0A443RA94"/>
<keyword evidence="12" id="KW-1185">Reference proteome</keyword>
<dbReference type="GO" id="GO:0005911">
    <property type="term" value="C:cell-cell junction"/>
    <property type="evidence" value="ECO:0007669"/>
    <property type="project" value="TreeGrafter"/>
</dbReference>
<dbReference type="CDD" id="cd00096">
    <property type="entry name" value="Ig"/>
    <property type="match status" value="2"/>
</dbReference>
<feature type="domain" description="Ig-like" evidence="9">
    <location>
        <begin position="87"/>
        <end position="177"/>
    </location>
</feature>
<gene>
    <name evidence="11" type="ORF">B4U79_14986</name>
</gene>
<dbReference type="InterPro" id="IPR003961">
    <property type="entry name" value="FN3_dom"/>
</dbReference>
<dbReference type="GO" id="GO:0098609">
    <property type="term" value="P:cell-cell adhesion"/>
    <property type="evidence" value="ECO:0007669"/>
    <property type="project" value="TreeGrafter"/>
</dbReference>
<keyword evidence="4" id="KW-1015">Disulfide bond</keyword>